<protein>
    <submittedName>
        <fullName evidence="2">Uncharacterized protein</fullName>
    </submittedName>
</protein>
<dbReference type="AlphaFoldDB" id="A0A8J5FK84"/>
<evidence type="ECO:0000256" key="1">
    <source>
        <dbReference type="SAM" id="MobiDB-lite"/>
    </source>
</evidence>
<dbReference type="EMBL" id="JACMSC010000014">
    <property type="protein sequence ID" value="KAG6490030.1"/>
    <property type="molecule type" value="Genomic_DNA"/>
</dbReference>
<name>A0A8J5FK84_ZINOF</name>
<evidence type="ECO:0000313" key="3">
    <source>
        <dbReference type="Proteomes" id="UP000734854"/>
    </source>
</evidence>
<proteinExistence type="predicted"/>
<comment type="caution">
    <text evidence="2">The sequence shown here is derived from an EMBL/GenBank/DDBJ whole genome shotgun (WGS) entry which is preliminary data.</text>
</comment>
<feature type="region of interest" description="Disordered" evidence="1">
    <location>
        <begin position="43"/>
        <end position="77"/>
    </location>
</feature>
<organism evidence="2 3">
    <name type="scientific">Zingiber officinale</name>
    <name type="common">Ginger</name>
    <name type="synonym">Amomum zingiber</name>
    <dbReference type="NCBI Taxonomy" id="94328"/>
    <lineage>
        <taxon>Eukaryota</taxon>
        <taxon>Viridiplantae</taxon>
        <taxon>Streptophyta</taxon>
        <taxon>Embryophyta</taxon>
        <taxon>Tracheophyta</taxon>
        <taxon>Spermatophyta</taxon>
        <taxon>Magnoliopsida</taxon>
        <taxon>Liliopsida</taxon>
        <taxon>Zingiberales</taxon>
        <taxon>Zingiberaceae</taxon>
        <taxon>Zingiber</taxon>
    </lineage>
</organism>
<sequence>MAAHVASSEVVRSQPSSGGGILARVDRLDIMLGYLEELRGSHSSRSTSAAASGDAGAVTTSEVSISSVDSSPRSTDRRRCRPIGAVVVETQVKGNLMDRVEYLEKRLLKAKKAWQRVEAAGGFVCKGRSGNAGLVFWKKMEKFLMRIDEMNTF</sequence>
<accession>A0A8J5FK84</accession>
<evidence type="ECO:0000313" key="2">
    <source>
        <dbReference type="EMBL" id="KAG6490030.1"/>
    </source>
</evidence>
<feature type="compositionally biased region" description="Low complexity" evidence="1">
    <location>
        <begin position="43"/>
        <end position="73"/>
    </location>
</feature>
<reference evidence="2 3" key="1">
    <citation type="submission" date="2020-08" db="EMBL/GenBank/DDBJ databases">
        <title>Plant Genome Project.</title>
        <authorList>
            <person name="Zhang R.-G."/>
        </authorList>
    </citation>
    <scope>NUCLEOTIDE SEQUENCE [LARGE SCALE GENOMIC DNA]</scope>
    <source>
        <tissue evidence="2">Rhizome</tissue>
    </source>
</reference>
<dbReference type="PANTHER" id="PTHR34190:SF4">
    <property type="entry name" value="EXPRESSED PROTEIN"/>
    <property type="match status" value="1"/>
</dbReference>
<dbReference type="PANTHER" id="PTHR34190">
    <property type="entry name" value="EXPRESSED PROTEIN"/>
    <property type="match status" value="1"/>
</dbReference>
<keyword evidence="3" id="KW-1185">Reference proteome</keyword>
<dbReference type="Proteomes" id="UP000734854">
    <property type="component" value="Unassembled WGS sequence"/>
</dbReference>
<gene>
    <name evidence="2" type="ORF">ZIOFF_051312</name>
</gene>